<proteinExistence type="predicted"/>
<name>A0A916JDN2_9BACT</name>
<protein>
    <submittedName>
        <fullName evidence="1">Uncharacterized protein</fullName>
    </submittedName>
</protein>
<dbReference type="AlphaFoldDB" id="A0A916JDN2"/>
<sequence length="355" mass="39392">MPQILANLEDSMTDSRVQQRHNLMPKHEILRLVKEQETATFESVRPNDRKCEEFSVAWLEESDTEATVHTSVDAIHRAPCSISGEQLQSNKKTYKVDKSVKYTVEIKDEDCGNMFDTESKVALALLQGQKKLVAALAKTLPGYIYAYAGVNQADGIDFDGNIGENDSTDPFVTIAPADLIAEKTIPYLTMLAEFNTLQNPILVDGGMFFLDRWKAQAQAGTNAGDVGNENFWALANYNQDIWNMNKAGYLNWAFVIDRGNLALPIVSFFPRLGGDNEVVADKYIYSIPLAGITLGGQPVYIDVTYTKSESQIGSTGRCELVHVFNMELKFNLWQAPRYTTDPVTGIIALKKGLAA</sequence>
<evidence type="ECO:0000313" key="2">
    <source>
        <dbReference type="Proteomes" id="UP000680038"/>
    </source>
</evidence>
<reference evidence="1" key="1">
    <citation type="submission" date="2021-04" db="EMBL/GenBank/DDBJ databases">
        <authorList>
            <person name="Rodrigo-Torres L."/>
            <person name="Arahal R. D."/>
            <person name="Lucena T."/>
        </authorList>
    </citation>
    <scope>NUCLEOTIDE SEQUENCE</scope>
    <source>
        <strain evidence="1">CECT 9275</strain>
    </source>
</reference>
<dbReference type="EMBL" id="CAJRAF010000002">
    <property type="protein sequence ID" value="CAG5001923.1"/>
    <property type="molecule type" value="Genomic_DNA"/>
</dbReference>
<organism evidence="1 2">
    <name type="scientific">Dyadobacter helix</name>
    <dbReference type="NCBI Taxonomy" id="2822344"/>
    <lineage>
        <taxon>Bacteria</taxon>
        <taxon>Pseudomonadati</taxon>
        <taxon>Bacteroidota</taxon>
        <taxon>Cytophagia</taxon>
        <taxon>Cytophagales</taxon>
        <taxon>Spirosomataceae</taxon>
        <taxon>Dyadobacter</taxon>
    </lineage>
</organism>
<comment type="caution">
    <text evidence="1">The sequence shown here is derived from an EMBL/GenBank/DDBJ whole genome shotgun (WGS) entry which is preliminary data.</text>
</comment>
<accession>A0A916JDN2</accession>
<dbReference type="Proteomes" id="UP000680038">
    <property type="component" value="Unassembled WGS sequence"/>
</dbReference>
<gene>
    <name evidence="1" type="ORF">DYBT9275_02768</name>
</gene>
<evidence type="ECO:0000313" key="1">
    <source>
        <dbReference type="EMBL" id="CAG5001923.1"/>
    </source>
</evidence>
<keyword evidence="2" id="KW-1185">Reference proteome</keyword>